<dbReference type="Gene3D" id="1.10.287.130">
    <property type="match status" value="1"/>
</dbReference>
<evidence type="ECO:0000256" key="2">
    <source>
        <dbReference type="ARBA" id="ARBA00004236"/>
    </source>
</evidence>
<protein>
    <recommendedName>
        <fullName evidence="3">histidine kinase</fullName>
        <ecNumber evidence="3">2.7.13.3</ecNumber>
    </recommendedName>
</protein>
<dbReference type="InterPro" id="IPR050428">
    <property type="entry name" value="TCS_sensor_his_kinase"/>
</dbReference>
<dbReference type="Pfam" id="PF02518">
    <property type="entry name" value="HATPase_c"/>
    <property type="match status" value="1"/>
</dbReference>
<accession>A0A6M1QWT9</accession>
<evidence type="ECO:0000256" key="8">
    <source>
        <dbReference type="ARBA" id="ARBA00022989"/>
    </source>
</evidence>
<dbReference type="InterPro" id="IPR036097">
    <property type="entry name" value="HisK_dim/P_sf"/>
</dbReference>
<evidence type="ECO:0000313" key="16">
    <source>
        <dbReference type="Proteomes" id="UP000483261"/>
    </source>
</evidence>
<evidence type="ECO:0000256" key="5">
    <source>
        <dbReference type="ARBA" id="ARBA00022679"/>
    </source>
</evidence>
<keyword evidence="16" id="KW-1185">Reference proteome</keyword>
<keyword evidence="6 12" id="KW-0812">Transmembrane</keyword>
<comment type="caution">
    <text evidence="15">The sequence shown here is derived from an EMBL/GenBank/DDBJ whole genome shotgun (WGS) entry which is preliminary data.</text>
</comment>
<dbReference type="CDD" id="cd00075">
    <property type="entry name" value="HATPase"/>
    <property type="match status" value="1"/>
</dbReference>
<dbReference type="CDD" id="cd06225">
    <property type="entry name" value="HAMP"/>
    <property type="match status" value="1"/>
</dbReference>
<evidence type="ECO:0000256" key="7">
    <source>
        <dbReference type="ARBA" id="ARBA00022777"/>
    </source>
</evidence>
<feature type="domain" description="HAMP" evidence="14">
    <location>
        <begin position="192"/>
        <end position="244"/>
    </location>
</feature>
<dbReference type="Gene3D" id="6.10.340.10">
    <property type="match status" value="1"/>
</dbReference>
<organism evidence="15 16">
    <name type="scientific">Nocardioides turkmenicus</name>
    <dbReference type="NCBI Taxonomy" id="2711220"/>
    <lineage>
        <taxon>Bacteria</taxon>
        <taxon>Bacillati</taxon>
        <taxon>Actinomycetota</taxon>
        <taxon>Actinomycetes</taxon>
        <taxon>Propionibacteriales</taxon>
        <taxon>Nocardioidaceae</taxon>
        <taxon>Nocardioides</taxon>
    </lineage>
</organism>
<dbReference type="AlphaFoldDB" id="A0A6M1QWT9"/>
<feature type="transmembrane region" description="Helical" evidence="12">
    <location>
        <begin position="20"/>
        <end position="41"/>
    </location>
</feature>
<dbReference type="GO" id="GO:0005886">
    <property type="term" value="C:plasma membrane"/>
    <property type="evidence" value="ECO:0007669"/>
    <property type="project" value="UniProtKB-SubCell"/>
</dbReference>
<name>A0A6M1QWT9_9ACTN</name>
<evidence type="ECO:0000256" key="4">
    <source>
        <dbReference type="ARBA" id="ARBA00022553"/>
    </source>
</evidence>
<evidence type="ECO:0000259" key="14">
    <source>
        <dbReference type="PROSITE" id="PS50885"/>
    </source>
</evidence>
<evidence type="ECO:0000259" key="13">
    <source>
        <dbReference type="PROSITE" id="PS50109"/>
    </source>
</evidence>
<keyword evidence="9" id="KW-0902">Two-component regulatory system</keyword>
<dbReference type="SUPFAM" id="SSF47384">
    <property type="entry name" value="Homodimeric domain of signal transducing histidine kinase"/>
    <property type="match status" value="1"/>
</dbReference>
<dbReference type="InterPro" id="IPR003661">
    <property type="entry name" value="HisK_dim/P_dom"/>
</dbReference>
<dbReference type="PROSITE" id="PS50885">
    <property type="entry name" value="HAMP"/>
    <property type="match status" value="1"/>
</dbReference>
<comment type="catalytic activity">
    <reaction evidence="1">
        <text>ATP + protein L-histidine = ADP + protein N-phospho-L-histidine.</text>
        <dbReference type="EC" id="2.7.13.3"/>
    </reaction>
</comment>
<keyword evidence="8 12" id="KW-1133">Transmembrane helix</keyword>
<reference evidence="15 16" key="1">
    <citation type="submission" date="2020-02" db="EMBL/GenBank/DDBJ databases">
        <title>Whole-genome analyses of novel actinobacteria.</title>
        <authorList>
            <person name="Sahin N."/>
        </authorList>
    </citation>
    <scope>NUCLEOTIDE SEQUENCE [LARGE SCALE GENOMIC DNA]</scope>
    <source>
        <strain evidence="15 16">KC13</strain>
    </source>
</reference>
<dbReference type="InterPro" id="IPR003660">
    <property type="entry name" value="HAMP_dom"/>
</dbReference>
<dbReference type="PROSITE" id="PS50109">
    <property type="entry name" value="HIS_KIN"/>
    <property type="match status" value="1"/>
</dbReference>
<dbReference type="PANTHER" id="PTHR45436">
    <property type="entry name" value="SENSOR HISTIDINE KINASE YKOH"/>
    <property type="match status" value="1"/>
</dbReference>
<evidence type="ECO:0000313" key="15">
    <source>
        <dbReference type="EMBL" id="NGN92216.1"/>
    </source>
</evidence>
<dbReference type="PRINTS" id="PR00344">
    <property type="entry name" value="BCTRLSENSOR"/>
</dbReference>
<dbReference type="CDD" id="cd00082">
    <property type="entry name" value="HisKA"/>
    <property type="match status" value="1"/>
</dbReference>
<dbReference type="InterPro" id="IPR004358">
    <property type="entry name" value="Sig_transdc_His_kin-like_C"/>
</dbReference>
<evidence type="ECO:0000256" key="12">
    <source>
        <dbReference type="SAM" id="Phobius"/>
    </source>
</evidence>
<evidence type="ECO:0000256" key="3">
    <source>
        <dbReference type="ARBA" id="ARBA00012438"/>
    </source>
</evidence>
<dbReference type="Proteomes" id="UP000483261">
    <property type="component" value="Unassembled WGS sequence"/>
</dbReference>
<evidence type="ECO:0000256" key="11">
    <source>
        <dbReference type="SAM" id="MobiDB-lite"/>
    </source>
</evidence>
<feature type="domain" description="Histidine kinase" evidence="13">
    <location>
        <begin position="252"/>
        <end position="459"/>
    </location>
</feature>
<keyword evidence="5" id="KW-0808">Transferase</keyword>
<dbReference type="GO" id="GO:0000155">
    <property type="term" value="F:phosphorelay sensor kinase activity"/>
    <property type="evidence" value="ECO:0007669"/>
    <property type="project" value="InterPro"/>
</dbReference>
<dbReference type="SMART" id="SM00304">
    <property type="entry name" value="HAMP"/>
    <property type="match status" value="1"/>
</dbReference>
<dbReference type="Pfam" id="PF00672">
    <property type="entry name" value="HAMP"/>
    <property type="match status" value="1"/>
</dbReference>
<dbReference type="SUPFAM" id="SSF55874">
    <property type="entry name" value="ATPase domain of HSP90 chaperone/DNA topoisomerase II/histidine kinase"/>
    <property type="match status" value="1"/>
</dbReference>
<keyword evidence="7 15" id="KW-0418">Kinase</keyword>
<keyword evidence="10 12" id="KW-0472">Membrane</keyword>
<dbReference type="SMART" id="SM00388">
    <property type="entry name" value="HisKA"/>
    <property type="match status" value="1"/>
</dbReference>
<proteinExistence type="predicted"/>
<dbReference type="InterPro" id="IPR003594">
    <property type="entry name" value="HATPase_dom"/>
</dbReference>
<evidence type="ECO:0000256" key="9">
    <source>
        <dbReference type="ARBA" id="ARBA00023012"/>
    </source>
</evidence>
<dbReference type="PANTHER" id="PTHR45436:SF5">
    <property type="entry name" value="SENSOR HISTIDINE KINASE TRCS"/>
    <property type="match status" value="1"/>
</dbReference>
<dbReference type="InterPro" id="IPR005467">
    <property type="entry name" value="His_kinase_dom"/>
</dbReference>
<dbReference type="SMART" id="SM00387">
    <property type="entry name" value="HATPase_c"/>
    <property type="match status" value="1"/>
</dbReference>
<dbReference type="EC" id="2.7.13.3" evidence="3"/>
<feature type="transmembrane region" description="Helical" evidence="12">
    <location>
        <begin position="168"/>
        <end position="191"/>
    </location>
</feature>
<dbReference type="Pfam" id="PF00512">
    <property type="entry name" value="HisKA"/>
    <property type="match status" value="1"/>
</dbReference>
<gene>
    <name evidence="15" type="ORF">G5C66_05615</name>
</gene>
<dbReference type="EMBL" id="JAALAA010000004">
    <property type="protein sequence ID" value="NGN92216.1"/>
    <property type="molecule type" value="Genomic_DNA"/>
</dbReference>
<evidence type="ECO:0000256" key="6">
    <source>
        <dbReference type="ARBA" id="ARBA00022692"/>
    </source>
</evidence>
<comment type="subcellular location">
    <subcellularLocation>
        <location evidence="2">Cell membrane</location>
    </subcellularLocation>
</comment>
<evidence type="ECO:0000256" key="10">
    <source>
        <dbReference type="ARBA" id="ARBA00023136"/>
    </source>
</evidence>
<feature type="region of interest" description="Disordered" evidence="11">
    <location>
        <begin position="437"/>
        <end position="478"/>
    </location>
</feature>
<evidence type="ECO:0000256" key="1">
    <source>
        <dbReference type="ARBA" id="ARBA00000085"/>
    </source>
</evidence>
<keyword evidence="4" id="KW-0597">Phosphoprotein</keyword>
<dbReference type="InterPro" id="IPR036890">
    <property type="entry name" value="HATPase_C_sf"/>
</dbReference>
<dbReference type="SUPFAM" id="SSF158472">
    <property type="entry name" value="HAMP domain-like"/>
    <property type="match status" value="1"/>
</dbReference>
<sequence>MTATATSSRYRGSLAGRVTLLTTLAVAGSIAMIAIGLYFVVRIQLQANMDESLLKRAHAAASNPQYIHDARDGSYFPVFALNAGDIALMSVGQNGDYWNPQKRADDDFPVPGAAEAYVAQRKEPYAVRTITTDKGEVFRAATVPISGTDEALMLAQSLEPQQAMYKRLGFVVLFFGGAGVVAAAFAGWVVAAGGLRPVRRLTASVDRIATTEDLTPLPVEGDDEIARLATSFNRMLSAVSASRDRQRQLVADASHELRTPLTSLRTNVELLTQADASISGEQRADLLGDIRAQIEELTNLIGDLVELARDEPAEPTLETVDLSDVVDRALSRVRLRAPSVTFSEEMTPWWVMGDASSLERAVTNLLDNAAKWSPASGTVHVSLRNGVLSVDDEGPGIADDDIPYVFDRFYRSTEARSMPGSGLGLAIVRQVAERTGGSVSAARSPYGGARMTLRLPGSASPRPTEPPAAVSKNEGLDH</sequence>
<dbReference type="Gene3D" id="3.30.565.10">
    <property type="entry name" value="Histidine kinase-like ATPase, C-terminal domain"/>
    <property type="match status" value="1"/>
</dbReference>